<accession>A0A5D0RKW8</accession>
<dbReference type="InterPro" id="IPR045599">
    <property type="entry name" value="DUF6456"/>
</dbReference>
<evidence type="ECO:0000313" key="2">
    <source>
        <dbReference type="EMBL" id="TYB81491.1"/>
    </source>
</evidence>
<reference evidence="2 3" key="1">
    <citation type="submission" date="2019-08" db="EMBL/GenBank/DDBJ databases">
        <title>Identification of a novel species of the genus Boseongicola.</title>
        <authorList>
            <person name="Zhang X.-Q."/>
        </authorList>
    </citation>
    <scope>NUCLEOTIDE SEQUENCE [LARGE SCALE GENOMIC DNA]</scope>
    <source>
        <strain evidence="2 3">HY14</strain>
    </source>
</reference>
<organism evidence="2 3">
    <name type="scientific">Maritimibacter fusiformis</name>
    <dbReference type="NCBI Taxonomy" id="2603819"/>
    <lineage>
        <taxon>Bacteria</taxon>
        <taxon>Pseudomonadati</taxon>
        <taxon>Pseudomonadota</taxon>
        <taxon>Alphaproteobacteria</taxon>
        <taxon>Rhodobacterales</taxon>
        <taxon>Roseobacteraceae</taxon>
        <taxon>Maritimibacter</taxon>
    </lineage>
</organism>
<gene>
    <name evidence="2" type="ORF">FVF75_10325</name>
</gene>
<dbReference type="AlphaFoldDB" id="A0A5D0RKW8"/>
<feature type="domain" description="DUF6456" evidence="1">
    <location>
        <begin position="209"/>
        <end position="348"/>
    </location>
</feature>
<evidence type="ECO:0000313" key="3">
    <source>
        <dbReference type="Proteomes" id="UP000322080"/>
    </source>
</evidence>
<dbReference type="Proteomes" id="UP000322080">
    <property type="component" value="Unassembled WGS sequence"/>
</dbReference>
<dbReference type="RefSeq" id="WP_148377886.1">
    <property type="nucleotide sequence ID" value="NZ_VSIY01000006.1"/>
</dbReference>
<protein>
    <submittedName>
        <fullName evidence="2">Helix-turn-helix domain-containing protein</fullName>
    </submittedName>
</protein>
<dbReference type="Pfam" id="PF20057">
    <property type="entry name" value="DUF6456"/>
    <property type="match status" value="1"/>
</dbReference>
<evidence type="ECO:0000259" key="1">
    <source>
        <dbReference type="Pfam" id="PF20057"/>
    </source>
</evidence>
<comment type="caution">
    <text evidence="2">The sequence shown here is derived from an EMBL/GenBank/DDBJ whole genome shotgun (WGS) entry which is preliminary data.</text>
</comment>
<sequence length="359" mass="38349">MRTYLAHTEGGLPIRALARRAGCHPSTVLRQVRRTETARDDPLVDAGLDRLGRIWRHHGGRCADDTDIRGDRMPTTRPKMEAAPDSAETLRVLRALCEPDTLLVIAAGIEDAVVVYNASGDRPVRRAVLTRVLAEELALRGLISGRQSGRIARYAITAAGRAEAGRLMAARESRCMSAVGKTGGTTREAVVTPFPDRAAGRNRGEASRRPVGADAPLHVLARRSRPDGTPYIGPELVAAAIRFRESFEIASLGNGLTGDWSRLIAGRIDGGQGGGRGGRDGGPTRRLEAEQSLAAAIRALGPELAETAIMAICQEKGMETVEQALDFPARSGKIVLRIALNSLARHYGTTGGDGFEMIS</sequence>
<proteinExistence type="predicted"/>
<name>A0A5D0RKW8_9RHOB</name>
<keyword evidence="3" id="KW-1185">Reference proteome</keyword>
<dbReference type="EMBL" id="VSIY01000006">
    <property type="protein sequence ID" value="TYB81491.1"/>
    <property type="molecule type" value="Genomic_DNA"/>
</dbReference>